<dbReference type="KEGG" id="sfeu:IM697_30990"/>
<name>A0A7M2SDY8_9ACTN</name>
<evidence type="ECO:0000313" key="2">
    <source>
        <dbReference type="Proteomes" id="UP000594205"/>
    </source>
</evidence>
<dbReference type="InterPro" id="IPR021667">
    <property type="entry name" value="HapK"/>
</dbReference>
<keyword evidence="2" id="KW-1185">Reference proteome</keyword>
<organism evidence="1 2">
    <name type="scientific">Streptomyces ferrugineus</name>
    <dbReference type="NCBI Taxonomy" id="1413221"/>
    <lineage>
        <taxon>Bacteria</taxon>
        <taxon>Bacillati</taxon>
        <taxon>Actinomycetota</taxon>
        <taxon>Actinomycetes</taxon>
        <taxon>Kitasatosporales</taxon>
        <taxon>Streptomycetaceae</taxon>
        <taxon>Streptomyces</taxon>
    </lineage>
</organism>
<evidence type="ECO:0000313" key="1">
    <source>
        <dbReference type="EMBL" id="QOV34522.1"/>
    </source>
</evidence>
<dbReference type="AlphaFoldDB" id="A0A7M2SDY8"/>
<dbReference type="RefSeq" id="WP_194039394.1">
    <property type="nucleotide sequence ID" value="NZ_CP063373.1"/>
</dbReference>
<dbReference type="Gene3D" id="3.30.70.100">
    <property type="match status" value="1"/>
</dbReference>
<gene>
    <name evidence="1" type="ORF">IM697_30990</name>
</gene>
<sequence length="100" mass="11614">MTIIIHRIQLHDGVEADHFEKWVREVDYATCPELPSVLAFGVQRVARSPHYFEIIEVTSREEFERDMESSQFQRLVADFGQMAKVLEEVTGERIGDGYRA</sequence>
<proteinExistence type="predicted"/>
<accession>A0A7M2SDY8</accession>
<reference evidence="1 2" key="1">
    <citation type="submission" date="2020-10" db="EMBL/GenBank/DDBJ databases">
        <title>Streptomyces ferrugineus complate genome analysis.</title>
        <authorList>
            <person name="Anwar N."/>
        </authorList>
    </citation>
    <scope>NUCLEOTIDE SEQUENCE [LARGE SCALE GENOMIC DNA]</scope>
    <source>
        <strain evidence="1 2">CCTCC AA2014009</strain>
    </source>
</reference>
<dbReference type="Proteomes" id="UP000594205">
    <property type="component" value="Chromosome"/>
</dbReference>
<protein>
    <submittedName>
        <fullName evidence="1">RedY protein</fullName>
    </submittedName>
</protein>
<dbReference type="Pfam" id="PF11639">
    <property type="entry name" value="HapK"/>
    <property type="match status" value="1"/>
</dbReference>
<dbReference type="EMBL" id="CP063373">
    <property type="protein sequence ID" value="QOV34522.1"/>
    <property type="molecule type" value="Genomic_DNA"/>
</dbReference>